<gene>
    <name evidence="1" type="ORF">GUJ93_ZPchr0013g36189</name>
</gene>
<protein>
    <submittedName>
        <fullName evidence="1">Uncharacterized protein</fullName>
    </submittedName>
</protein>
<name>A0A8J5X662_ZIZPA</name>
<reference evidence="1" key="2">
    <citation type="submission" date="2021-02" db="EMBL/GenBank/DDBJ databases">
        <authorList>
            <person name="Kimball J.A."/>
            <person name="Haas M.W."/>
            <person name="Macchietto M."/>
            <person name="Kono T."/>
            <person name="Duquette J."/>
            <person name="Shao M."/>
        </authorList>
    </citation>
    <scope>NUCLEOTIDE SEQUENCE</scope>
    <source>
        <tissue evidence="1">Fresh leaf tissue</tissue>
    </source>
</reference>
<dbReference type="Proteomes" id="UP000729402">
    <property type="component" value="Unassembled WGS sequence"/>
</dbReference>
<proteinExistence type="predicted"/>
<reference evidence="1" key="1">
    <citation type="journal article" date="2021" name="bioRxiv">
        <title>Whole Genome Assembly and Annotation of Northern Wild Rice, Zizania palustris L., Supports a Whole Genome Duplication in the Zizania Genus.</title>
        <authorList>
            <person name="Haas M."/>
            <person name="Kono T."/>
            <person name="Macchietto M."/>
            <person name="Millas R."/>
            <person name="McGilp L."/>
            <person name="Shao M."/>
            <person name="Duquette J."/>
            <person name="Hirsch C.N."/>
            <person name="Kimball J."/>
        </authorList>
    </citation>
    <scope>NUCLEOTIDE SEQUENCE</scope>
    <source>
        <tissue evidence="1">Fresh leaf tissue</tissue>
    </source>
</reference>
<accession>A0A8J5X662</accession>
<evidence type="ECO:0000313" key="2">
    <source>
        <dbReference type="Proteomes" id="UP000729402"/>
    </source>
</evidence>
<organism evidence="1 2">
    <name type="scientific">Zizania palustris</name>
    <name type="common">Northern wild rice</name>
    <dbReference type="NCBI Taxonomy" id="103762"/>
    <lineage>
        <taxon>Eukaryota</taxon>
        <taxon>Viridiplantae</taxon>
        <taxon>Streptophyta</taxon>
        <taxon>Embryophyta</taxon>
        <taxon>Tracheophyta</taxon>
        <taxon>Spermatophyta</taxon>
        <taxon>Magnoliopsida</taxon>
        <taxon>Liliopsida</taxon>
        <taxon>Poales</taxon>
        <taxon>Poaceae</taxon>
        <taxon>BOP clade</taxon>
        <taxon>Oryzoideae</taxon>
        <taxon>Oryzeae</taxon>
        <taxon>Zizaniinae</taxon>
        <taxon>Zizania</taxon>
    </lineage>
</organism>
<evidence type="ECO:0000313" key="1">
    <source>
        <dbReference type="EMBL" id="KAG8098317.1"/>
    </source>
</evidence>
<dbReference type="AlphaFoldDB" id="A0A8J5X662"/>
<keyword evidence="2" id="KW-1185">Reference proteome</keyword>
<comment type="caution">
    <text evidence="1">The sequence shown here is derived from an EMBL/GenBank/DDBJ whole genome shotgun (WGS) entry which is preliminary data.</text>
</comment>
<sequence length="193" mass="21510">MAWSKKRKGYTGYDNLNFACSDIATGCSGVRVTVQLTRLVMTLGTRHQIVDDGCSFWMWSSGHFGLAQGLWLRLRKPRESRMACFNFLKVFKAFPLKRKVFKALEFEKKAKVKNHFSARGNILPQASSQFARQFDTFAGSGRSPGLADDGDNRTSNGTGPAWHASVHALLVCMAIAIDQSVDRMIAFAARLRV</sequence>
<dbReference type="EMBL" id="JAAALK010000079">
    <property type="protein sequence ID" value="KAG8098317.1"/>
    <property type="molecule type" value="Genomic_DNA"/>
</dbReference>